<dbReference type="Pfam" id="PF26345">
    <property type="entry name" value="ScoMcrA_N"/>
    <property type="match status" value="1"/>
</dbReference>
<reference evidence="2 3" key="1">
    <citation type="submission" date="2023-06" db="EMBL/GenBank/DDBJ databases">
        <authorList>
            <person name="Oyuntsetseg B."/>
            <person name="Kim S.B."/>
        </authorList>
    </citation>
    <scope>NUCLEOTIDE SEQUENCE [LARGE SCALE GENOMIC DNA]</scope>
    <source>
        <strain evidence="2 3">4-36</strain>
    </source>
</reference>
<dbReference type="InterPro" id="IPR003615">
    <property type="entry name" value="HNH_nuc"/>
</dbReference>
<name>A0A9Y2NG96_9PSEU</name>
<dbReference type="CDD" id="cd00085">
    <property type="entry name" value="HNHc"/>
    <property type="match status" value="1"/>
</dbReference>
<dbReference type="RefSeq" id="WP_286000897.1">
    <property type="nucleotide sequence ID" value="NZ_CP127295.1"/>
</dbReference>
<dbReference type="Gene3D" id="2.30.280.10">
    <property type="entry name" value="SRA-YDG"/>
    <property type="match status" value="1"/>
</dbReference>
<dbReference type="InterPro" id="IPR058807">
    <property type="entry name" value="ScoMcrA_N"/>
</dbReference>
<dbReference type="InterPro" id="IPR015947">
    <property type="entry name" value="PUA-like_sf"/>
</dbReference>
<organism evidence="2 3">
    <name type="scientific">Amycolatopsis mongoliensis</name>
    <dbReference type="NCBI Taxonomy" id="715475"/>
    <lineage>
        <taxon>Bacteria</taxon>
        <taxon>Bacillati</taxon>
        <taxon>Actinomycetota</taxon>
        <taxon>Actinomycetes</taxon>
        <taxon>Pseudonocardiales</taxon>
        <taxon>Pseudonocardiaceae</taxon>
        <taxon>Amycolatopsis</taxon>
    </lineage>
</organism>
<dbReference type="EMBL" id="CP127295">
    <property type="protein sequence ID" value="WIY04576.1"/>
    <property type="molecule type" value="Genomic_DNA"/>
</dbReference>
<protein>
    <submittedName>
        <fullName evidence="2">YDG/SRA domain-containing protein</fullName>
    </submittedName>
</protein>
<dbReference type="Proteomes" id="UP001239397">
    <property type="component" value="Chromosome"/>
</dbReference>
<dbReference type="GO" id="GO:0016567">
    <property type="term" value="P:protein ubiquitination"/>
    <property type="evidence" value="ECO:0007669"/>
    <property type="project" value="TreeGrafter"/>
</dbReference>
<dbReference type="InterPro" id="IPR045134">
    <property type="entry name" value="UHRF1/2-like"/>
</dbReference>
<sequence>MSLADVDREHVLRAIDEFDDLGREGFLNKYGFAEARQYVVVHDGREYDSKALIGSAHGYATGEALRPSDFSDGVRTVGARLTELGFDFLDVTASSVKGVPIYGDIRSFPEGTTFASRAEVAASGVHRALQAGIVGTEKLGAESIVSSGGYEDDDDRGDELIYTGQGGRDGRGRQTADQTFTRGNAALRTSWLTGAPVRVVRGPDPKSPYAPDQGYRYDGLYKVEDTAMVRGQSGYLVCRFQMVKLSKIADVTFGVGEYLMAADPAHPGMSIGNAQPGRKPVTAQRIIRTTKVADDVKTLHDHTCQICGTRLSVGDGEGYSEGAHVKALGGLHRGPDFPSNVLCLCPNCHVQFDRGAIVIAADRSVLREDAPVGKLRELPGHRIEDEYLEYHRTVHSSVSLR</sequence>
<evidence type="ECO:0000313" key="3">
    <source>
        <dbReference type="Proteomes" id="UP001239397"/>
    </source>
</evidence>
<dbReference type="InterPro" id="IPR036987">
    <property type="entry name" value="SRA-YDG_sf"/>
</dbReference>
<evidence type="ECO:0000313" key="2">
    <source>
        <dbReference type="EMBL" id="WIY04576.1"/>
    </source>
</evidence>
<dbReference type="SUPFAM" id="SSF88697">
    <property type="entry name" value="PUA domain-like"/>
    <property type="match status" value="1"/>
</dbReference>
<dbReference type="KEGG" id="amog:QRX60_12270"/>
<dbReference type="GO" id="GO:0061630">
    <property type="term" value="F:ubiquitin protein ligase activity"/>
    <property type="evidence" value="ECO:0007669"/>
    <property type="project" value="TreeGrafter"/>
</dbReference>
<accession>A0A9Y2NG96</accession>
<evidence type="ECO:0000259" key="1">
    <source>
        <dbReference type="PROSITE" id="PS51015"/>
    </source>
</evidence>
<feature type="domain" description="YDG" evidence="1">
    <location>
        <begin position="103"/>
        <end position="244"/>
    </location>
</feature>
<dbReference type="SMART" id="SM00466">
    <property type="entry name" value="SRA"/>
    <property type="match status" value="1"/>
</dbReference>
<dbReference type="GO" id="GO:0044027">
    <property type="term" value="P:negative regulation of gene expression via chromosomal CpG island methylation"/>
    <property type="evidence" value="ECO:0007669"/>
    <property type="project" value="TreeGrafter"/>
</dbReference>
<dbReference type="PROSITE" id="PS51015">
    <property type="entry name" value="YDG"/>
    <property type="match status" value="1"/>
</dbReference>
<dbReference type="Pfam" id="PF13391">
    <property type="entry name" value="HNH_2"/>
    <property type="match status" value="1"/>
</dbReference>
<proteinExistence type="predicted"/>
<dbReference type="AlphaFoldDB" id="A0A9Y2NG96"/>
<dbReference type="InterPro" id="IPR003105">
    <property type="entry name" value="SRA_YDG"/>
</dbReference>
<gene>
    <name evidence="2" type="ORF">QRX60_12270</name>
</gene>
<dbReference type="PANTHER" id="PTHR14140">
    <property type="entry name" value="E3 UBIQUITIN-PROTEIN LIGASE UHRF-RELATED"/>
    <property type="match status" value="1"/>
</dbReference>
<dbReference type="REBASE" id="728898">
    <property type="entry name" value="Asp436ORF12270P"/>
</dbReference>
<dbReference type="PANTHER" id="PTHR14140:SF27">
    <property type="entry name" value="OS04G0289800 PROTEIN"/>
    <property type="match status" value="1"/>
</dbReference>
<keyword evidence="3" id="KW-1185">Reference proteome</keyword>
<dbReference type="Pfam" id="PF02182">
    <property type="entry name" value="SAD_SRA"/>
    <property type="match status" value="1"/>
</dbReference>